<keyword evidence="2" id="KW-0645">Protease</keyword>
<dbReference type="PROSITE" id="PS51935">
    <property type="entry name" value="NLPC_P60"/>
    <property type="match status" value="1"/>
</dbReference>
<dbReference type="PANTHER" id="PTHR47053">
    <property type="entry name" value="MUREIN DD-ENDOPEPTIDASE MEPH-RELATED"/>
    <property type="match status" value="1"/>
</dbReference>
<evidence type="ECO:0000256" key="1">
    <source>
        <dbReference type="ARBA" id="ARBA00007074"/>
    </source>
</evidence>
<evidence type="ECO:0000313" key="8">
    <source>
        <dbReference type="Proteomes" id="UP000559598"/>
    </source>
</evidence>
<dbReference type="Proteomes" id="UP000559598">
    <property type="component" value="Unassembled WGS sequence"/>
</dbReference>
<organism evidence="7 8">
    <name type="scientific">Anoxybacteroides voinovskiense</name>
    <dbReference type="NCBI Taxonomy" id="230470"/>
    <lineage>
        <taxon>Bacteria</taxon>
        <taxon>Bacillati</taxon>
        <taxon>Bacillota</taxon>
        <taxon>Bacilli</taxon>
        <taxon>Bacillales</taxon>
        <taxon>Anoxybacillaceae</taxon>
        <taxon>Anoxybacteroides</taxon>
    </lineage>
</organism>
<dbReference type="AlphaFoldDB" id="A0A840DQ48"/>
<dbReference type="GO" id="GO:0008234">
    <property type="term" value="F:cysteine-type peptidase activity"/>
    <property type="evidence" value="ECO:0007669"/>
    <property type="project" value="UniProtKB-KW"/>
</dbReference>
<comment type="similarity">
    <text evidence="1">Belongs to the peptidase C40 family.</text>
</comment>
<name>A0A840DQ48_9BACL</name>
<dbReference type="InterPro" id="IPR051202">
    <property type="entry name" value="Peptidase_C40"/>
</dbReference>
<evidence type="ECO:0000256" key="3">
    <source>
        <dbReference type="ARBA" id="ARBA00022801"/>
    </source>
</evidence>
<comment type="caution">
    <text evidence="7">The sequence shown here is derived from an EMBL/GenBank/DDBJ whole genome shotgun (WGS) entry which is preliminary data.</text>
</comment>
<feature type="signal peptide" evidence="5">
    <location>
        <begin position="1"/>
        <end position="23"/>
    </location>
</feature>
<dbReference type="InterPro" id="IPR038765">
    <property type="entry name" value="Papain-like_cys_pep_sf"/>
</dbReference>
<dbReference type="SUPFAM" id="SSF54001">
    <property type="entry name" value="Cysteine proteinases"/>
    <property type="match status" value="1"/>
</dbReference>
<feature type="domain" description="NlpC/P60" evidence="6">
    <location>
        <begin position="22"/>
        <end position="142"/>
    </location>
</feature>
<dbReference type="RefSeq" id="WP_183184120.1">
    <property type="nucleotide sequence ID" value="NZ_BMNP01000006.1"/>
</dbReference>
<dbReference type="Gene3D" id="3.90.1720.10">
    <property type="entry name" value="endopeptidase domain like (from Nostoc punctiforme)"/>
    <property type="match status" value="1"/>
</dbReference>
<keyword evidence="8" id="KW-1185">Reference proteome</keyword>
<sequence length="160" mass="18331">MKQRLAMVIVSLFVFLSGHYAFAEELDIVAFSKQYVGVPYKWGGKTPKGFDCSGFVTYVYQEFGVSLPRTAEEQYRRGKKVSKEELAVGDLVFFTTYKKTASHTGIYIGDDKFIHASDKGVIISDLDESYWRKTYLGARRYFDSDEEVAALQSYNRLGWH</sequence>
<dbReference type="Pfam" id="PF00877">
    <property type="entry name" value="NLPC_P60"/>
    <property type="match status" value="1"/>
</dbReference>
<accession>A0A840DQ48</accession>
<keyword evidence="3 7" id="KW-0378">Hydrolase</keyword>
<dbReference type="InterPro" id="IPR000064">
    <property type="entry name" value="NLP_P60_dom"/>
</dbReference>
<dbReference type="EMBL" id="JACIDE010000008">
    <property type="protein sequence ID" value="MBB4073793.1"/>
    <property type="molecule type" value="Genomic_DNA"/>
</dbReference>
<keyword evidence="5" id="KW-0732">Signal</keyword>
<protein>
    <submittedName>
        <fullName evidence="7">Cell wall-associated NlpC family hydrolase</fullName>
    </submittedName>
</protein>
<evidence type="ECO:0000256" key="4">
    <source>
        <dbReference type="ARBA" id="ARBA00022807"/>
    </source>
</evidence>
<evidence type="ECO:0000256" key="5">
    <source>
        <dbReference type="SAM" id="SignalP"/>
    </source>
</evidence>
<evidence type="ECO:0000313" key="7">
    <source>
        <dbReference type="EMBL" id="MBB4073793.1"/>
    </source>
</evidence>
<evidence type="ECO:0000259" key="6">
    <source>
        <dbReference type="PROSITE" id="PS51935"/>
    </source>
</evidence>
<dbReference type="GO" id="GO:0006508">
    <property type="term" value="P:proteolysis"/>
    <property type="evidence" value="ECO:0007669"/>
    <property type="project" value="UniProtKB-KW"/>
</dbReference>
<evidence type="ECO:0000256" key="2">
    <source>
        <dbReference type="ARBA" id="ARBA00022670"/>
    </source>
</evidence>
<proteinExistence type="inferred from homology"/>
<gene>
    <name evidence="7" type="ORF">GGR02_001555</name>
</gene>
<feature type="chain" id="PRO_5032935470" evidence="5">
    <location>
        <begin position="24"/>
        <end position="160"/>
    </location>
</feature>
<keyword evidence="4" id="KW-0788">Thiol protease</keyword>
<dbReference type="PANTHER" id="PTHR47053:SF1">
    <property type="entry name" value="MUREIN DD-ENDOPEPTIDASE MEPH-RELATED"/>
    <property type="match status" value="1"/>
</dbReference>
<reference evidence="7 8" key="1">
    <citation type="submission" date="2020-08" db="EMBL/GenBank/DDBJ databases">
        <title>Genomic Encyclopedia of Type Strains, Phase IV (KMG-IV): sequencing the most valuable type-strain genomes for metagenomic binning, comparative biology and taxonomic classification.</title>
        <authorList>
            <person name="Goeker M."/>
        </authorList>
    </citation>
    <scope>NUCLEOTIDE SEQUENCE [LARGE SCALE GENOMIC DNA]</scope>
    <source>
        <strain evidence="7 8">DSM 17075</strain>
    </source>
</reference>